<comment type="caution">
    <text evidence="2">The sequence shown here is derived from an EMBL/GenBank/DDBJ whole genome shotgun (WGS) entry which is preliminary data.</text>
</comment>
<dbReference type="PANTHER" id="PTHR47186:SF20">
    <property type="entry name" value="DISEASE RESISTANCE PROTEIN RPS5-LIKE"/>
    <property type="match status" value="1"/>
</dbReference>
<sequence>MDNSIHDISPDTSPKCPRLSSLILSKNYLLKFVPECFFEQMRGLYILNLSETSIEQLPNSISHLEKLNALLLGDCGNLVYVPPLEKLRLLRQLDLTGTSIEEVPKEKIGDDGRDPIANSSVNRTPYEKAKQPSKQSPIAFGWRAIEGRHAHVSESLCRHFQSSERKKKVTSQVCWPSSNIGANAMKSEISHALHKFNQEDG</sequence>
<organism evidence="2 3">
    <name type="scientific">Forsythia ovata</name>
    <dbReference type="NCBI Taxonomy" id="205694"/>
    <lineage>
        <taxon>Eukaryota</taxon>
        <taxon>Viridiplantae</taxon>
        <taxon>Streptophyta</taxon>
        <taxon>Embryophyta</taxon>
        <taxon>Tracheophyta</taxon>
        <taxon>Spermatophyta</taxon>
        <taxon>Magnoliopsida</taxon>
        <taxon>eudicotyledons</taxon>
        <taxon>Gunneridae</taxon>
        <taxon>Pentapetalae</taxon>
        <taxon>asterids</taxon>
        <taxon>lamiids</taxon>
        <taxon>Lamiales</taxon>
        <taxon>Oleaceae</taxon>
        <taxon>Forsythieae</taxon>
        <taxon>Forsythia</taxon>
    </lineage>
</organism>
<dbReference type="PANTHER" id="PTHR47186">
    <property type="entry name" value="LEUCINE-RICH REPEAT-CONTAINING PROTEIN 57"/>
    <property type="match status" value="1"/>
</dbReference>
<dbReference type="EMBL" id="JBFOLJ010000006">
    <property type="protein sequence ID" value="KAL2528941.1"/>
    <property type="molecule type" value="Genomic_DNA"/>
</dbReference>
<evidence type="ECO:0000256" key="1">
    <source>
        <dbReference type="SAM" id="MobiDB-lite"/>
    </source>
</evidence>
<reference evidence="3" key="1">
    <citation type="submission" date="2024-07" db="EMBL/GenBank/DDBJ databases">
        <title>Two chromosome-level genome assemblies of Korean endemic species Abeliophyllum distichum and Forsythia ovata (Oleaceae).</title>
        <authorList>
            <person name="Jang H."/>
        </authorList>
    </citation>
    <scope>NUCLEOTIDE SEQUENCE [LARGE SCALE GENOMIC DNA]</scope>
</reference>
<protein>
    <submittedName>
        <fullName evidence="2">NB-ARC domain-containing protein</fullName>
    </submittedName>
</protein>
<dbReference type="Pfam" id="PF13855">
    <property type="entry name" value="LRR_8"/>
    <property type="match status" value="1"/>
</dbReference>
<proteinExistence type="predicted"/>
<name>A0ABD1UV56_9LAMI</name>
<dbReference type="InterPro" id="IPR032675">
    <property type="entry name" value="LRR_dom_sf"/>
</dbReference>
<feature type="region of interest" description="Disordered" evidence="1">
    <location>
        <begin position="105"/>
        <end position="132"/>
    </location>
</feature>
<dbReference type="InterPro" id="IPR001611">
    <property type="entry name" value="Leu-rich_rpt"/>
</dbReference>
<keyword evidence="3" id="KW-1185">Reference proteome</keyword>
<dbReference type="Gene3D" id="3.80.10.10">
    <property type="entry name" value="Ribonuclease Inhibitor"/>
    <property type="match status" value="1"/>
</dbReference>
<dbReference type="Proteomes" id="UP001604277">
    <property type="component" value="Unassembled WGS sequence"/>
</dbReference>
<dbReference type="AlphaFoldDB" id="A0ABD1UV56"/>
<accession>A0ABD1UV56</accession>
<evidence type="ECO:0000313" key="2">
    <source>
        <dbReference type="EMBL" id="KAL2528941.1"/>
    </source>
</evidence>
<evidence type="ECO:0000313" key="3">
    <source>
        <dbReference type="Proteomes" id="UP001604277"/>
    </source>
</evidence>
<dbReference type="SUPFAM" id="SSF52058">
    <property type="entry name" value="L domain-like"/>
    <property type="match status" value="1"/>
</dbReference>
<feature type="compositionally biased region" description="Basic and acidic residues" evidence="1">
    <location>
        <begin position="105"/>
        <end position="114"/>
    </location>
</feature>
<gene>
    <name evidence="2" type="ORF">Fot_21542</name>
</gene>